<dbReference type="EC" id="4.3.1.3" evidence="2 6"/>
<keyword evidence="3 6" id="KW-0369">Histidine metabolism</keyword>
<comment type="catalytic activity">
    <reaction evidence="5 6 8">
        <text>L-histidine = trans-urocanate + NH4(+)</text>
        <dbReference type="Rhea" id="RHEA:21232"/>
        <dbReference type="ChEBI" id="CHEBI:17771"/>
        <dbReference type="ChEBI" id="CHEBI:28938"/>
        <dbReference type="ChEBI" id="CHEBI:57595"/>
        <dbReference type="EC" id="4.3.1.3"/>
    </reaction>
</comment>
<dbReference type="CDD" id="cd00332">
    <property type="entry name" value="PAL-HAL"/>
    <property type="match status" value="1"/>
</dbReference>
<evidence type="ECO:0000256" key="7">
    <source>
        <dbReference type="RuleBase" id="RU003954"/>
    </source>
</evidence>
<dbReference type="UniPathway" id="UPA00379">
    <property type="reaction ID" value="UER00549"/>
</dbReference>
<dbReference type="PANTHER" id="PTHR10362">
    <property type="entry name" value="HISTIDINE AMMONIA-LYASE"/>
    <property type="match status" value="1"/>
</dbReference>
<dbReference type="PROSITE" id="PS00488">
    <property type="entry name" value="PAL_HISTIDASE"/>
    <property type="match status" value="1"/>
</dbReference>
<keyword evidence="6" id="KW-0963">Cytoplasm</keyword>
<evidence type="ECO:0000256" key="6">
    <source>
        <dbReference type="HAMAP-Rule" id="MF_00229"/>
    </source>
</evidence>
<dbReference type="GO" id="GO:0005737">
    <property type="term" value="C:cytoplasm"/>
    <property type="evidence" value="ECO:0007669"/>
    <property type="project" value="UniProtKB-SubCell"/>
</dbReference>
<evidence type="ECO:0000313" key="10">
    <source>
        <dbReference type="EMBL" id="MXQ74374.1"/>
    </source>
</evidence>
<keyword evidence="11" id="KW-1185">Reference proteome</keyword>
<dbReference type="InterPro" id="IPR024083">
    <property type="entry name" value="Fumarase/histidase_N"/>
</dbReference>
<dbReference type="Pfam" id="PF00221">
    <property type="entry name" value="Lyase_aromatic"/>
    <property type="match status" value="1"/>
</dbReference>
<dbReference type="SUPFAM" id="SSF48557">
    <property type="entry name" value="L-aspartase-like"/>
    <property type="match status" value="1"/>
</dbReference>
<protein>
    <recommendedName>
        <fullName evidence="2 6">Histidine ammonia-lyase</fullName>
        <shortName evidence="6">Histidase</shortName>
        <ecNumber evidence="2 6">4.3.1.3</ecNumber>
    </recommendedName>
</protein>
<evidence type="ECO:0000256" key="1">
    <source>
        <dbReference type="ARBA" id="ARBA00005113"/>
    </source>
</evidence>
<dbReference type="InterPro" id="IPR001106">
    <property type="entry name" value="Aromatic_Lyase"/>
</dbReference>
<comment type="caution">
    <text evidence="10">The sequence shown here is derived from an EMBL/GenBank/DDBJ whole genome shotgun (WGS) entry which is preliminary data.</text>
</comment>
<evidence type="ECO:0000256" key="8">
    <source>
        <dbReference type="RuleBase" id="RU004479"/>
    </source>
</evidence>
<dbReference type="Gene3D" id="1.10.275.10">
    <property type="entry name" value="Fumarase/aspartase (N-terminal domain)"/>
    <property type="match status" value="1"/>
</dbReference>
<evidence type="ECO:0000313" key="11">
    <source>
        <dbReference type="Proteomes" id="UP000434036"/>
    </source>
</evidence>
<dbReference type="InterPro" id="IPR008948">
    <property type="entry name" value="L-Aspartase-like"/>
</dbReference>
<dbReference type="InterPro" id="IPR022313">
    <property type="entry name" value="Phe/His_NH3-lyase_AS"/>
</dbReference>
<comment type="PTM">
    <text evidence="6">Contains an active site 4-methylidene-imidazol-5-one (MIO), which is formed autocatalytically by cyclization and dehydration of residues Ala-Ser-Gly.</text>
</comment>
<dbReference type="EMBL" id="WUUQ01000006">
    <property type="protein sequence ID" value="MXQ74374.1"/>
    <property type="molecule type" value="Genomic_DNA"/>
</dbReference>
<dbReference type="RefSeq" id="WP_160625752.1">
    <property type="nucleotide sequence ID" value="NZ_WUUQ01000006.1"/>
</dbReference>
<evidence type="ECO:0000256" key="2">
    <source>
        <dbReference type="ARBA" id="ARBA00012994"/>
    </source>
</evidence>
<dbReference type="InterPro" id="IPR005921">
    <property type="entry name" value="HutH"/>
</dbReference>
<accession>A0A6N8UAL3</accession>
<dbReference type="FunFam" id="1.20.200.10:FF:000003">
    <property type="entry name" value="Histidine ammonia-lyase"/>
    <property type="match status" value="1"/>
</dbReference>
<feature type="cross-link" description="5-imidazolinone (Ala-Gly)" evidence="6">
    <location>
        <begin position="142"/>
        <end position="144"/>
    </location>
</feature>
<name>A0A6N8UAL3_9FIRM</name>
<keyword evidence="4 6" id="KW-0456">Lyase</keyword>
<gene>
    <name evidence="6 10" type="primary">hutH</name>
    <name evidence="10" type="ORF">GSF08_10605</name>
</gene>
<dbReference type="FunFam" id="1.10.275.10:FF:000005">
    <property type="entry name" value="Histidine ammonia-lyase"/>
    <property type="match status" value="1"/>
</dbReference>
<organism evidence="10 11">
    <name type="scientific">Copranaerobaculum intestinale</name>
    <dbReference type="NCBI Taxonomy" id="2692629"/>
    <lineage>
        <taxon>Bacteria</taxon>
        <taxon>Bacillati</taxon>
        <taxon>Bacillota</taxon>
        <taxon>Erysipelotrichia</taxon>
        <taxon>Erysipelotrichales</taxon>
        <taxon>Erysipelotrichaceae</taxon>
        <taxon>Copranaerobaculum</taxon>
    </lineage>
</organism>
<comment type="subcellular location">
    <subcellularLocation>
        <location evidence="6 9">Cytoplasm</location>
    </subcellularLocation>
</comment>
<feature type="modified residue" description="2,3-didehydroalanine (Ser)" evidence="6">
    <location>
        <position position="143"/>
    </location>
</feature>
<dbReference type="NCBIfam" id="NF006871">
    <property type="entry name" value="PRK09367.1"/>
    <property type="match status" value="1"/>
</dbReference>
<proteinExistence type="inferred from homology"/>
<reference evidence="10 11" key="2">
    <citation type="submission" date="2020-01" db="EMBL/GenBank/DDBJ databases">
        <title>Clostridiaceae sp. nov. isolated from the gut of human by culturomics.</title>
        <authorList>
            <person name="Chang Y."/>
        </authorList>
    </citation>
    <scope>NUCLEOTIDE SEQUENCE [LARGE SCALE GENOMIC DNA]</scope>
    <source>
        <strain evidence="10 11">DONG20-135</strain>
    </source>
</reference>
<dbReference type="Gene3D" id="1.20.200.10">
    <property type="entry name" value="Fumarase/aspartase (Central domain)"/>
    <property type="match status" value="1"/>
</dbReference>
<reference evidence="10 11" key="1">
    <citation type="submission" date="2019-12" db="EMBL/GenBank/DDBJ databases">
        <authorList>
            <person name="Yang R."/>
        </authorList>
    </citation>
    <scope>NUCLEOTIDE SEQUENCE [LARGE SCALE GENOMIC DNA]</scope>
    <source>
        <strain evidence="10 11">DONG20-135</strain>
    </source>
</reference>
<sequence length="509" mass="55227">MELMIDGHHLVLDDVIDVARNRRRIALSDEAKEKIRKAEQMVKDFVEQGKVSYGITTGFGKFSDTLISKEETGELQRNLIMSHAVGVGDPFSEEIVRAMMLLRINSLSQGFSGIRLSTLETLVNMLNRDVYPLVYEKGSLGASGDLCPLAHMALTLIGEGEAFLNGKRVPSKAAMEAAGIKPVVLSAKEGLSLINGTQAMCAVGCITAYDALQASKLADVSVALSMEALEGIRDAFDARVHAVRPHSGQIHTADNVRDLLDGSERITNQGEKRVQDAYVLRCAPQVHGACKDAIRHVVEKLEIEINSVTDNPILFVEDEYAISGGNFHGESVAMAFDYLGIAISELANIAERRVERLVNPALNNDLPAFLTPKGGLNSGFMIVQYAAAALVSENKVLAHPASVDSIPSSANQEDHVSMGTIAARKAQDILKNTQDVLAMEMLCSTQAIDLQENGKLGKGTQPAYETIRKAVPFFEEDTVFYPFIHQIADMIHDGSLLAAVEHTCTLKEV</sequence>
<dbReference type="GO" id="GO:0019557">
    <property type="term" value="P:L-histidine catabolic process to glutamate and formate"/>
    <property type="evidence" value="ECO:0007669"/>
    <property type="project" value="UniProtKB-UniPathway"/>
</dbReference>
<dbReference type="GO" id="GO:0019556">
    <property type="term" value="P:L-histidine catabolic process to glutamate and formamide"/>
    <property type="evidence" value="ECO:0007669"/>
    <property type="project" value="UniProtKB-UniPathway"/>
</dbReference>
<evidence type="ECO:0000256" key="5">
    <source>
        <dbReference type="ARBA" id="ARBA00049269"/>
    </source>
</evidence>
<evidence type="ECO:0000256" key="3">
    <source>
        <dbReference type="ARBA" id="ARBA00022808"/>
    </source>
</evidence>
<evidence type="ECO:0000256" key="4">
    <source>
        <dbReference type="ARBA" id="ARBA00023239"/>
    </source>
</evidence>
<dbReference type="HAMAP" id="MF_00229">
    <property type="entry name" value="His_ammonia_lyase"/>
    <property type="match status" value="1"/>
</dbReference>
<comment type="pathway">
    <text evidence="1 6 8">Amino-acid degradation; L-histidine degradation into L-glutamate; N-formimidoyl-L-glutamate from L-histidine: step 1/3.</text>
</comment>
<dbReference type="AlphaFoldDB" id="A0A6N8UAL3"/>
<dbReference type="NCBIfam" id="TIGR01225">
    <property type="entry name" value="hutH"/>
    <property type="match status" value="1"/>
</dbReference>
<dbReference type="Proteomes" id="UP000434036">
    <property type="component" value="Unassembled WGS sequence"/>
</dbReference>
<comment type="similarity">
    <text evidence="6 7">Belongs to the PAL/histidase family.</text>
</comment>
<dbReference type="GO" id="GO:0004397">
    <property type="term" value="F:histidine ammonia-lyase activity"/>
    <property type="evidence" value="ECO:0007669"/>
    <property type="project" value="UniProtKB-UniRule"/>
</dbReference>
<evidence type="ECO:0000256" key="9">
    <source>
        <dbReference type="RuleBase" id="RU004480"/>
    </source>
</evidence>